<dbReference type="Proteomes" id="UP000198688">
    <property type="component" value="Chromosome I"/>
</dbReference>
<dbReference type="STRING" id="113562.SAMN04489716_9331"/>
<accession>A0A1H2DD97</accession>
<dbReference type="SUPFAM" id="SSF47336">
    <property type="entry name" value="ACP-like"/>
    <property type="match status" value="1"/>
</dbReference>
<dbReference type="InterPro" id="IPR009081">
    <property type="entry name" value="PP-bd_ACP"/>
</dbReference>
<name>A0A1H2DD97_9ACTN</name>
<sequence length="84" mass="9113">MDEMALLKQLLAEAVGDGTPAAEIDDDADIVNDIGIDSIQMITFLLSVEDALDVNLDFENLDLADLTSLRQFHTFVVSMRATAA</sequence>
<dbReference type="RefSeq" id="WP_231953845.1">
    <property type="nucleotide sequence ID" value="NZ_LT629758.1"/>
</dbReference>
<dbReference type="EMBL" id="LT629758">
    <property type="protein sequence ID" value="SDT80728.1"/>
    <property type="molecule type" value="Genomic_DNA"/>
</dbReference>
<dbReference type="AlphaFoldDB" id="A0A1H2DD97"/>
<dbReference type="Pfam" id="PF00550">
    <property type="entry name" value="PP-binding"/>
    <property type="match status" value="1"/>
</dbReference>
<organism evidence="2 3">
    <name type="scientific">Actinoplanes derwentensis</name>
    <dbReference type="NCBI Taxonomy" id="113562"/>
    <lineage>
        <taxon>Bacteria</taxon>
        <taxon>Bacillati</taxon>
        <taxon>Actinomycetota</taxon>
        <taxon>Actinomycetes</taxon>
        <taxon>Micromonosporales</taxon>
        <taxon>Micromonosporaceae</taxon>
        <taxon>Actinoplanes</taxon>
    </lineage>
</organism>
<evidence type="ECO:0000313" key="2">
    <source>
        <dbReference type="EMBL" id="SDT80728.1"/>
    </source>
</evidence>
<proteinExistence type="predicted"/>
<evidence type="ECO:0000259" key="1">
    <source>
        <dbReference type="PROSITE" id="PS50075"/>
    </source>
</evidence>
<protein>
    <submittedName>
        <fullName evidence="2">Acyl carrier protein</fullName>
    </submittedName>
</protein>
<dbReference type="PROSITE" id="PS50075">
    <property type="entry name" value="CARRIER"/>
    <property type="match status" value="1"/>
</dbReference>
<evidence type="ECO:0000313" key="3">
    <source>
        <dbReference type="Proteomes" id="UP000198688"/>
    </source>
</evidence>
<dbReference type="InterPro" id="IPR036736">
    <property type="entry name" value="ACP-like_sf"/>
</dbReference>
<gene>
    <name evidence="2" type="ORF">SAMN04489716_9331</name>
</gene>
<keyword evidence="3" id="KW-1185">Reference proteome</keyword>
<reference evidence="2 3" key="1">
    <citation type="submission" date="2016-10" db="EMBL/GenBank/DDBJ databases">
        <authorList>
            <person name="de Groot N.N."/>
        </authorList>
    </citation>
    <scope>NUCLEOTIDE SEQUENCE [LARGE SCALE GENOMIC DNA]</scope>
    <source>
        <strain evidence="2 3">DSM 43941</strain>
    </source>
</reference>
<dbReference type="Gene3D" id="1.10.1200.10">
    <property type="entry name" value="ACP-like"/>
    <property type="match status" value="1"/>
</dbReference>
<feature type="domain" description="Carrier" evidence="1">
    <location>
        <begin position="1"/>
        <end position="80"/>
    </location>
</feature>